<feature type="compositionally biased region" description="Low complexity" evidence="1">
    <location>
        <begin position="415"/>
        <end position="454"/>
    </location>
</feature>
<protein>
    <submittedName>
        <fullName evidence="3">Magnesium chelatase</fullName>
    </submittedName>
</protein>
<dbReference type="GO" id="GO:0006355">
    <property type="term" value="P:regulation of DNA-templated transcription"/>
    <property type="evidence" value="ECO:0007669"/>
    <property type="project" value="InterPro"/>
</dbReference>
<dbReference type="EMBL" id="WBKB01000006">
    <property type="protein sequence ID" value="KAB1642327.1"/>
    <property type="molecule type" value="Genomic_DNA"/>
</dbReference>
<accession>A0A7J5BBB8</accession>
<evidence type="ECO:0000259" key="2">
    <source>
        <dbReference type="Pfam" id="PF00158"/>
    </source>
</evidence>
<comment type="caution">
    <text evidence="3">The sequence shown here is derived from an EMBL/GenBank/DDBJ whole genome shotgun (WGS) entry which is preliminary data.</text>
</comment>
<dbReference type="InterPro" id="IPR027417">
    <property type="entry name" value="P-loop_NTPase"/>
</dbReference>
<sequence>MAGVSEQPQISTLGELRDSGHTYRPLREELRENLLDALKAGESPWQGVHGFENTVIPQFERAIIAGHDVVLLGERGQGKSRLLRTLPNLLDEWSPAVAGSELNEHPFEPITEATLERIATEGDNLPIIWRHRSERYVEKLSTPDTSVADIIGDVDPMRVAEGRRLSDPETIHYGLVPRANRGIVALNELPDLAERIQVSLLNVMEERDIQIRGYVLRLPLDVLVVASANPEDYTNRGRIITPLKDRFGAEIRTHYPLALADEVAVIRQEAHLAAAVPDVVLEILARFTRELRESSAVNQAAGVSARFAIAGAETVAAAARHRATIREGEDAVARLVDLETAVDVLRGKVEFEAGEEGREAEILEHLLRIATIETVREHFRGLDFAPLVDAFEGQRTISTGERVTAAEFLAELPELPETPESAASPESVRPAAAPTTSASHEAAEAAPENPTSAEHPTLYDQIAERLNATTEGERAGAIELALEGLFLSRRLSKARDSGETIYG</sequence>
<name>A0A7J5BBB8_9MICO</name>
<dbReference type="FunFam" id="3.40.50.300:FF:000841">
    <property type="entry name" value="Magnesium protoporphyrin chelatase"/>
    <property type="match status" value="1"/>
</dbReference>
<feature type="region of interest" description="Disordered" evidence="1">
    <location>
        <begin position="415"/>
        <end position="455"/>
    </location>
</feature>
<reference evidence="3 4" key="1">
    <citation type="submission" date="2019-09" db="EMBL/GenBank/DDBJ databases">
        <title>Phylogeny of genus Pseudoclavibacter and closely related genus.</title>
        <authorList>
            <person name="Li Y."/>
        </authorList>
    </citation>
    <scope>NUCLEOTIDE SEQUENCE [LARGE SCALE GENOMIC DNA]</scope>
    <source>
        <strain evidence="3 4">KCTC 13959</strain>
    </source>
</reference>
<dbReference type="OrthoDB" id="9760760at2"/>
<dbReference type="GO" id="GO:0005524">
    <property type="term" value="F:ATP binding"/>
    <property type="evidence" value="ECO:0007669"/>
    <property type="project" value="InterPro"/>
</dbReference>
<dbReference type="SUPFAM" id="SSF52540">
    <property type="entry name" value="P-loop containing nucleoside triphosphate hydrolases"/>
    <property type="match status" value="1"/>
</dbReference>
<dbReference type="InterPro" id="IPR002078">
    <property type="entry name" value="Sigma_54_int"/>
</dbReference>
<dbReference type="PANTHER" id="PTHR30267:SF2">
    <property type="entry name" value="PROTEIN PRKA"/>
    <property type="match status" value="1"/>
</dbReference>
<evidence type="ECO:0000256" key="1">
    <source>
        <dbReference type="SAM" id="MobiDB-lite"/>
    </source>
</evidence>
<dbReference type="PANTHER" id="PTHR30267">
    <property type="entry name" value="PROTEIN KINASE PRKA"/>
    <property type="match status" value="1"/>
</dbReference>
<organism evidence="3 4">
    <name type="scientific">Gulosibacter chungangensis</name>
    <dbReference type="NCBI Taxonomy" id="979746"/>
    <lineage>
        <taxon>Bacteria</taxon>
        <taxon>Bacillati</taxon>
        <taxon>Actinomycetota</taxon>
        <taxon>Actinomycetes</taxon>
        <taxon>Micrococcales</taxon>
        <taxon>Microbacteriaceae</taxon>
        <taxon>Gulosibacter</taxon>
    </lineage>
</organism>
<keyword evidence="4" id="KW-1185">Reference proteome</keyword>
<evidence type="ECO:0000313" key="3">
    <source>
        <dbReference type="EMBL" id="KAB1642327.1"/>
    </source>
</evidence>
<dbReference type="Gene3D" id="3.40.50.300">
    <property type="entry name" value="P-loop containing nucleotide triphosphate hydrolases"/>
    <property type="match status" value="1"/>
</dbReference>
<gene>
    <name evidence="3" type="ORF">F8O05_10415</name>
</gene>
<dbReference type="GO" id="GO:0004672">
    <property type="term" value="F:protein kinase activity"/>
    <property type="evidence" value="ECO:0007669"/>
    <property type="project" value="TreeGrafter"/>
</dbReference>
<dbReference type="Proteomes" id="UP000433493">
    <property type="component" value="Unassembled WGS sequence"/>
</dbReference>
<evidence type="ECO:0000313" key="4">
    <source>
        <dbReference type="Proteomes" id="UP000433493"/>
    </source>
</evidence>
<feature type="domain" description="Sigma-54 factor interaction" evidence="2">
    <location>
        <begin position="172"/>
        <end position="230"/>
    </location>
</feature>
<dbReference type="AlphaFoldDB" id="A0A7J5BBB8"/>
<dbReference type="Pfam" id="PF00158">
    <property type="entry name" value="Sigma54_activat"/>
    <property type="match status" value="1"/>
</dbReference>
<proteinExistence type="predicted"/>